<dbReference type="PANTHER" id="PTHR35043:SF7">
    <property type="entry name" value="TRANSCRIPTION FACTOR DOMAIN-CONTAINING PROTEIN"/>
    <property type="match status" value="1"/>
</dbReference>
<feature type="compositionally biased region" description="Polar residues" evidence="1">
    <location>
        <begin position="312"/>
        <end position="325"/>
    </location>
</feature>
<dbReference type="OrthoDB" id="9451547at2759"/>
<protein>
    <submittedName>
        <fullName evidence="3">Uncharacterized protein</fullName>
    </submittedName>
</protein>
<dbReference type="Proteomes" id="UP000724874">
    <property type="component" value="Unassembled WGS sequence"/>
</dbReference>
<keyword evidence="4" id="KW-1185">Reference proteome</keyword>
<accession>A0A9P5NAT8</accession>
<proteinExistence type="predicted"/>
<evidence type="ECO:0000313" key="3">
    <source>
        <dbReference type="EMBL" id="KAF8878998.1"/>
    </source>
</evidence>
<feature type="transmembrane region" description="Helical" evidence="2">
    <location>
        <begin position="236"/>
        <end position="255"/>
    </location>
</feature>
<evidence type="ECO:0000256" key="1">
    <source>
        <dbReference type="SAM" id="MobiDB-lite"/>
    </source>
</evidence>
<keyword evidence="2" id="KW-0472">Membrane</keyword>
<feature type="region of interest" description="Disordered" evidence="1">
    <location>
        <begin position="299"/>
        <end position="362"/>
    </location>
</feature>
<evidence type="ECO:0000313" key="4">
    <source>
        <dbReference type="Proteomes" id="UP000724874"/>
    </source>
</evidence>
<organism evidence="3 4">
    <name type="scientific">Gymnopilus junonius</name>
    <name type="common">Spectacular rustgill mushroom</name>
    <name type="synonym">Gymnopilus spectabilis subsp. junonius</name>
    <dbReference type="NCBI Taxonomy" id="109634"/>
    <lineage>
        <taxon>Eukaryota</taxon>
        <taxon>Fungi</taxon>
        <taxon>Dikarya</taxon>
        <taxon>Basidiomycota</taxon>
        <taxon>Agaricomycotina</taxon>
        <taxon>Agaricomycetes</taxon>
        <taxon>Agaricomycetidae</taxon>
        <taxon>Agaricales</taxon>
        <taxon>Agaricineae</taxon>
        <taxon>Hymenogastraceae</taxon>
        <taxon>Gymnopilus</taxon>
    </lineage>
</organism>
<feature type="transmembrane region" description="Helical" evidence="2">
    <location>
        <begin position="111"/>
        <end position="136"/>
    </location>
</feature>
<dbReference type="PANTHER" id="PTHR35043">
    <property type="entry name" value="TRANSCRIPTION FACTOR DOMAIN-CONTAINING PROTEIN"/>
    <property type="match status" value="1"/>
</dbReference>
<dbReference type="AlphaFoldDB" id="A0A9P5NAT8"/>
<keyword evidence="2" id="KW-1133">Transmembrane helix</keyword>
<reference evidence="3" key="1">
    <citation type="submission" date="2020-11" db="EMBL/GenBank/DDBJ databases">
        <authorList>
            <consortium name="DOE Joint Genome Institute"/>
            <person name="Ahrendt S."/>
            <person name="Riley R."/>
            <person name="Andreopoulos W."/>
            <person name="LaButti K."/>
            <person name="Pangilinan J."/>
            <person name="Ruiz-duenas F.J."/>
            <person name="Barrasa J.M."/>
            <person name="Sanchez-Garcia M."/>
            <person name="Camarero S."/>
            <person name="Miyauchi S."/>
            <person name="Serrano A."/>
            <person name="Linde D."/>
            <person name="Babiker R."/>
            <person name="Drula E."/>
            <person name="Ayuso-Fernandez I."/>
            <person name="Pacheco R."/>
            <person name="Padilla G."/>
            <person name="Ferreira P."/>
            <person name="Barriuso J."/>
            <person name="Kellner H."/>
            <person name="Castanera R."/>
            <person name="Alfaro M."/>
            <person name="Ramirez L."/>
            <person name="Pisabarro A.G."/>
            <person name="Kuo A."/>
            <person name="Tritt A."/>
            <person name="Lipzen A."/>
            <person name="He G."/>
            <person name="Yan M."/>
            <person name="Ng V."/>
            <person name="Cullen D."/>
            <person name="Martin F."/>
            <person name="Rosso M.-N."/>
            <person name="Henrissat B."/>
            <person name="Hibbett D."/>
            <person name="Martinez A.T."/>
            <person name="Grigoriev I.V."/>
        </authorList>
    </citation>
    <scope>NUCLEOTIDE SEQUENCE</scope>
    <source>
        <strain evidence="3">AH 44721</strain>
    </source>
</reference>
<feature type="compositionally biased region" description="Polar residues" evidence="1">
    <location>
        <begin position="349"/>
        <end position="362"/>
    </location>
</feature>
<feature type="transmembrane region" description="Helical" evidence="2">
    <location>
        <begin position="21"/>
        <end position="39"/>
    </location>
</feature>
<gene>
    <name evidence="3" type="ORF">CPB84DRAFT_1852236</name>
</gene>
<evidence type="ECO:0000256" key="2">
    <source>
        <dbReference type="SAM" id="Phobius"/>
    </source>
</evidence>
<name>A0A9P5NAT8_GYMJU</name>
<keyword evidence="2" id="KW-0812">Transmembrane</keyword>
<comment type="caution">
    <text evidence="3">The sequence shown here is derived from an EMBL/GenBank/DDBJ whole genome shotgun (WGS) entry which is preliminary data.</text>
</comment>
<sequence length="379" mass="42831">MVGALTVPACHARLNNSRSSVLFHVFSFFLFVSLSSLSSSHNLPLHLLPGITNDLDRSLLNPAANPDFFGQRSIYNIIWSCLVDDLCLYMDRRAPQPSSPKRMAIYVSLRAHLAIMGYLLLAPEMVIIWVARQYIAVLEISQRHSDRGWTKTHAFFLVMGGFMLYENNQPIRTLEYREFEELLEQEKIDWPSITEEEINDKSKGDYLSKAAVLLQTSWFIAQCIVRGRYRLAVTELEVMTLAFTAITIVIYSLWWHKPLDIRVAVPVHLKEGDHITASPITLEKISSLSESGKEIAGVDAIDTEPRKDLPRSPSSDHTLPPSRTSVPELHISTKKSSHKSSESLRQSSLPITTSPHPNTQSPIVDLHTQWILYTFPSPS</sequence>
<dbReference type="EMBL" id="JADNYJ010000153">
    <property type="protein sequence ID" value="KAF8878998.1"/>
    <property type="molecule type" value="Genomic_DNA"/>
</dbReference>